<dbReference type="AlphaFoldDB" id="A0A7J0BF75"/>
<accession>A0A7J0BF75</accession>
<gene>
    <name evidence="1" type="ORF">DSM101010T_01960</name>
</gene>
<dbReference type="EMBL" id="BLVO01000004">
    <property type="protein sequence ID" value="GFM31831.1"/>
    <property type="molecule type" value="Genomic_DNA"/>
</dbReference>
<proteinExistence type="predicted"/>
<dbReference type="Proteomes" id="UP000503840">
    <property type="component" value="Unassembled WGS sequence"/>
</dbReference>
<name>A0A7J0BF75_9BACT</name>
<evidence type="ECO:0000313" key="2">
    <source>
        <dbReference type="Proteomes" id="UP000503840"/>
    </source>
</evidence>
<organism evidence="1 2">
    <name type="scientific">Desulfovibrio subterraneus</name>
    <dbReference type="NCBI Taxonomy" id="2718620"/>
    <lineage>
        <taxon>Bacteria</taxon>
        <taxon>Pseudomonadati</taxon>
        <taxon>Thermodesulfobacteriota</taxon>
        <taxon>Desulfovibrionia</taxon>
        <taxon>Desulfovibrionales</taxon>
        <taxon>Desulfovibrionaceae</taxon>
        <taxon>Desulfovibrio</taxon>
    </lineage>
</organism>
<comment type="caution">
    <text evidence="1">The sequence shown here is derived from an EMBL/GenBank/DDBJ whole genome shotgun (WGS) entry which is preliminary data.</text>
</comment>
<dbReference type="RefSeq" id="WP_174403531.1">
    <property type="nucleotide sequence ID" value="NZ_BLVO01000004.1"/>
</dbReference>
<sequence>METVLRPATGEAFGLPFTGLGHDLAPAVARAALLEWKVIPVMAVLHPNASGLRPARPETLPAVAGFGLLVALGREIRGR</sequence>
<protein>
    <submittedName>
        <fullName evidence="1">Uncharacterized protein</fullName>
    </submittedName>
</protein>
<reference evidence="1 2" key="1">
    <citation type="submission" date="2020-05" db="EMBL/GenBank/DDBJ databases">
        <title>Draft genome sequence of Desulfovibrio sp. strain HN2T.</title>
        <authorList>
            <person name="Ueno A."/>
            <person name="Tamazawa S."/>
            <person name="Tamamura S."/>
            <person name="Murakami T."/>
            <person name="Kiyama T."/>
            <person name="Inomata H."/>
            <person name="Amano Y."/>
            <person name="Miyakawa K."/>
            <person name="Tamaki H."/>
            <person name="Naganuma T."/>
            <person name="Kaneko K."/>
        </authorList>
    </citation>
    <scope>NUCLEOTIDE SEQUENCE [LARGE SCALE GENOMIC DNA]</scope>
    <source>
        <strain evidence="1 2">HN2</strain>
    </source>
</reference>
<evidence type="ECO:0000313" key="1">
    <source>
        <dbReference type="EMBL" id="GFM31831.1"/>
    </source>
</evidence>
<keyword evidence="2" id="KW-1185">Reference proteome</keyword>